<keyword evidence="2" id="KW-0479">Metal-binding</keyword>
<gene>
    <name evidence="6" type="ORF">SMD27_18640</name>
</gene>
<dbReference type="InterPro" id="IPR031034">
    <property type="entry name" value="Creatininase"/>
</dbReference>
<dbReference type="Gene3D" id="3.40.50.10310">
    <property type="entry name" value="Creatininase"/>
    <property type="match status" value="1"/>
</dbReference>
<sequence length="255" mass="27818">MNKKNVMMERMSWPEFAAEAKRNPVVFLPCGSTEQHGPHLPLAVDALLPTALCRDVAEKVGGIVAPTLSFGYKSMPKSGGGPYFPGTLNLDATTLIATVHDVIRELVRHGISKICAVVGHYENQWIVTEGIDLAMRECGATGLRVMRLEYWDFCTEETFSQVFPDGFPGIALEHAAVIETSLMMHYYPDMVRLDLIPDHAPADFPPYDMFPPHRDWVPSSGALTSAKGASAAKGKIMAEQVGKDIAAAIVKEFGS</sequence>
<dbReference type="RefSeq" id="WP_320509942.1">
    <property type="nucleotide sequence ID" value="NZ_JAXCLW010000006.1"/>
</dbReference>
<dbReference type="EMBL" id="JAXCLW010000006">
    <property type="protein sequence ID" value="MDY0884869.1"/>
    <property type="molecule type" value="Genomic_DNA"/>
</dbReference>
<accession>A0ABU5EFT3</accession>
<comment type="cofactor">
    <cofactor evidence="1">
        <name>Zn(2+)</name>
        <dbReference type="ChEBI" id="CHEBI:29105"/>
    </cofactor>
</comment>
<evidence type="ECO:0000313" key="7">
    <source>
        <dbReference type="Proteomes" id="UP001279642"/>
    </source>
</evidence>
<comment type="caution">
    <text evidence="6">The sequence shown here is derived from an EMBL/GenBank/DDBJ whole genome shotgun (WGS) entry which is preliminary data.</text>
</comment>
<dbReference type="SUPFAM" id="SSF102215">
    <property type="entry name" value="Creatininase"/>
    <property type="match status" value="1"/>
</dbReference>
<protein>
    <submittedName>
        <fullName evidence="6">Creatininase</fullName>
        <ecNumber evidence="6">3.5.2.10</ecNumber>
    </submittedName>
</protein>
<organism evidence="6 7">
    <name type="scientific">Dongia soli</name>
    <dbReference type="NCBI Taxonomy" id="600628"/>
    <lineage>
        <taxon>Bacteria</taxon>
        <taxon>Pseudomonadati</taxon>
        <taxon>Pseudomonadota</taxon>
        <taxon>Alphaproteobacteria</taxon>
        <taxon>Rhodospirillales</taxon>
        <taxon>Dongiaceae</taxon>
        <taxon>Dongia</taxon>
    </lineage>
</organism>
<evidence type="ECO:0000256" key="4">
    <source>
        <dbReference type="ARBA" id="ARBA00022833"/>
    </source>
</evidence>
<dbReference type="InterPro" id="IPR024087">
    <property type="entry name" value="Creatininase-like_sf"/>
</dbReference>
<dbReference type="Proteomes" id="UP001279642">
    <property type="component" value="Unassembled WGS sequence"/>
</dbReference>
<evidence type="ECO:0000256" key="5">
    <source>
        <dbReference type="ARBA" id="ARBA00024029"/>
    </source>
</evidence>
<evidence type="ECO:0000256" key="1">
    <source>
        <dbReference type="ARBA" id="ARBA00001947"/>
    </source>
</evidence>
<keyword evidence="4" id="KW-0862">Zinc</keyword>
<evidence type="ECO:0000256" key="2">
    <source>
        <dbReference type="ARBA" id="ARBA00022723"/>
    </source>
</evidence>
<keyword evidence="3 6" id="KW-0378">Hydrolase</keyword>
<dbReference type="GO" id="GO:0047789">
    <property type="term" value="F:creatininase activity"/>
    <property type="evidence" value="ECO:0007669"/>
    <property type="project" value="UniProtKB-EC"/>
</dbReference>
<proteinExistence type="inferred from homology"/>
<dbReference type="InterPro" id="IPR003785">
    <property type="entry name" value="Creatininase/forma_Hydrolase"/>
</dbReference>
<comment type="similarity">
    <text evidence="5">Belongs to the creatininase superfamily.</text>
</comment>
<dbReference type="NCBIfam" id="TIGR04448">
    <property type="entry name" value="creatininase"/>
    <property type="match status" value="1"/>
</dbReference>
<evidence type="ECO:0000313" key="6">
    <source>
        <dbReference type="EMBL" id="MDY0884869.1"/>
    </source>
</evidence>
<dbReference type="EC" id="3.5.2.10" evidence="6"/>
<dbReference type="PANTHER" id="PTHR35005">
    <property type="entry name" value="3-DEHYDRO-SCYLLO-INOSOSE HYDROLASE"/>
    <property type="match status" value="1"/>
</dbReference>
<dbReference type="PANTHER" id="PTHR35005:SF1">
    <property type="entry name" value="2-AMINO-5-FORMYLAMINO-6-RIBOSYLAMINOPYRIMIDIN-4(3H)-ONE 5'-MONOPHOSPHATE DEFORMYLASE"/>
    <property type="match status" value="1"/>
</dbReference>
<dbReference type="Pfam" id="PF02633">
    <property type="entry name" value="Creatininase"/>
    <property type="match status" value="1"/>
</dbReference>
<evidence type="ECO:0000256" key="3">
    <source>
        <dbReference type="ARBA" id="ARBA00022801"/>
    </source>
</evidence>
<reference evidence="6 7" key="1">
    <citation type="journal article" date="2016" name="Antonie Van Leeuwenhoek">
        <title>Dongia soli sp. nov., isolated from soil from Dokdo, Korea.</title>
        <authorList>
            <person name="Kim D.U."/>
            <person name="Lee H."/>
            <person name="Kim H."/>
            <person name="Kim S.G."/>
            <person name="Ka J.O."/>
        </authorList>
    </citation>
    <scope>NUCLEOTIDE SEQUENCE [LARGE SCALE GENOMIC DNA]</scope>
    <source>
        <strain evidence="6 7">D78</strain>
    </source>
</reference>
<keyword evidence="7" id="KW-1185">Reference proteome</keyword>
<name>A0ABU5EFT3_9PROT</name>